<proteinExistence type="predicted"/>
<evidence type="ECO:0000256" key="1">
    <source>
        <dbReference type="SAM" id="MobiDB-lite"/>
    </source>
</evidence>
<accession>A0A6V7PS34</accession>
<reference evidence="2" key="1">
    <citation type="submission" date="2020-07" db="EMBL/GenBank/DDBJ databases">
        <authorList>
            <person name="Lin J."/>
        </authorList>
    </citation>
    <scope>NUCLEOTIDE SEQUENCE</scope>
</reference>
<sequence length="118" mass="13061">MPHVKKPSKSAHKKDKSGWGWDYVQNIPTIDDPSDWDAIIAENPAYVKCRDKPFPAYKDIAFLTAKTTATGRYDFSSGMPATPSIDSSSLSSPGEDESMIGESVFIQSRTYALRSRVI</sequence>
<protein>
    <submittedName>
        <fullName evidence="2">Uncharacterized protein</fullName>
    </submittedName>
</protein>
<name>A0A6V7PS34_ANACO</name>
<feature type="region of interest" description="Disordered" evidence="1">
    <location>
        <begin position="76"/>
        <end position="96"/>
    </location>
</feature>
<organism evidence="2">
    <name type="scientific">Ananas comosus var. bracteatus</name>
    <name type="common">red pineapple</name>
    <dbReference type="NCBI Taxonomy" id="296719"/>
    <lineage>
        <taxon>Eukaryota</taxon>
        <taxon>Viridiplantae</taxon>
        <taxon>Streptophyta</taxon>
        <taxon>Embryophyta</taxon>
        <taxon>Tracheophyta</taxon>
        <taxon>Spermatophyta</taxon>
        <taxon>Magnoliopsida</taxon>
        <taxon>Liliopsida</taxon>
        <taxon>Poales</taxon>
        <taxon>Bromeliaceae</taxon>
        <taxon>Bromelioideae</taxon>
        <taxon>Ananas</taxon>
    </lineage>
</organism>
<dbReference type="AlphaFoldDB" id="A0A6V7PS34"/>
<gene>
    <name evidence="2" type="ORF">CB5_LOCUS16734</name>
</gene>
<evidence type="ECO:0000313" key="2">
    <source>
        <dbReference type="EMBL" id="CAD1833523.1"/>
    </source>
</evidence>
<feature type="compositionally biased region" description="Low complexity" evidence="1">
    <location>
        <begin position="83"/>
        <end position="93"/>
    </location>
</feature>
<dbReference type="EMBL" id="LR862151">
    <property type="protein sequence ID" value="CAD1833523.1"/>
    <property type="molecule type" value="Genomic_DNA"/>
</dbReference>